<comment type="caution">
    <text evidence="11">The sequence shown here is derived from an EMBL/GenBank/DDBJ whole genome shotgun (WGS) entry which is preliminary data.</text>
</comment>
<keyword evidence="12" id="KW-1185">Reference proteome</keyword>
<keyword evidence="5" id="KW-0862">Zinc</keyword>
<evidence type="ECO:0000259" key="10">
    <source>
        <dbReference type="PROSITE" id="PS52035"/>
    </source>
</evidence>
<evidence type="ECO:0000256" key="5">
    <source>
        <dbReference type="ARBA" id="ARBA00022833"/>
    </source>
</evidence>
<dbReference type="PROSITE" id="PS52035">
    <property type="entry name" value="PEPTIDASE_M14"/>
    <property type="match status" value="1"/>
</dbReference>
<gene>
    <name evidence="11" type="ORF">MM236_04115</name>
</gene>
<evidence type="ECO:0000256" key="4">
    <source>
        <dbReference type="ARBA" id="ARBA00022801"/>
    </source>
</evidence>
<dbReference type="Pfam" id="PF00246">
    <property type="entry name" value="Peptidase_M14"/>
    <property type="match status" value="1"/>
</dbReference>
<dbReference type="SMART" id="SM00631">
    <property type="entry name" value="Zn_pept"/>
    <property type="match status" value="1"/>
</dbReference>
<evidence type="ECO:0000256" key="2">
    <source>
        <dbReference type="ARBA" id="ARBA00005988"/>
    </source>
</evidence>
<feature type="chain" id="PRO_5045955669" evidence="9">
    <location>
        <begin position="23"/>
        <end position="642"/>
    </location>
</feature>
<feature type="signal peptide" evidence="9">
    <location>
        <begin position="1"/>
        <end position="22"/>
    </location>
</feature>
<feature type="active site" description="Proton donor/acceptor" evidence="7">
    <location>
        <position position="474"/>
    </location>
</feature>
<feature type="compositionally biased region" description="Acidic residues" evidence="8">
    <location>
        <begin position="209"/>
        <end position="218"/>
    </location>
</feature>
<name>A0ABS9UKL3_9BACT</name>
<dbReference type="InterPro" id="IPR000834">
    <property type="entry name" value="Peptidase_M14"/>
</dbReference>
<dbReference type="Gene3D" id="3.40.630.10">
    <property type="entry name" value="Zn peptidases"/>
    <property type="match status" value="1"/>
</dbReference>
<evidence type="ECO:0000256" key="3">
    <source>
        <dbReference type="ARBA" id="ARBA00022670"/>
    </source>
</evidence>
<accession>A0ABS9UKL3</accession>
<dbReference type="RefSeq" id="WP_241273659.1">
    <property type="nucleotide sequence ID" value="NZ_JAKZGS010000002.1"/>
</dbReference>
<keyword evidence="4" id="KW-0378">Hydrolase</keyword>
<dbReference type="EMBL" id="JAKZGS010000002">
    <property type="protein sequence ID" value="MCH7397157.1"/>
    <property type="molecule type" value="Genomic_DNA"/>
</dbReference>
<protein>
    <submittedName>
        <fullName evidence="11">M14 family metallopeptidase</fullName>
    </submittedName>
</protein>
<evidence type="ECO:0000256" key="6">
    <source>
        <dbReference type="ARBA" id="ARBA00023049"/>
    </source>
</evidence>
<comment type="cofactor">
    <cofactor evidence="1">
        <name>Zn(2+)</name>
        <dbReference type="ChEBI" id="CHEBI:29105"/>
    </cofactor>
</comment>
<comment type="similarity">
    <text evidence="2 7">Belongs to the peptidase M14 family.</text>
</comment>
<dbReference type="Proteomes" id="UP001165488">
    <property type="component" value="Unassembled WGS sequence"/>
</dbReference>
<sequence length="642" mass="73985">MKHIILISFFLSLCISMSIAQSADKLLKSAKVWPEDDDKMKNYVVSGERHGQSFFKKHQFVEVQYEPEETLEFDIYHTPKVMYHWYLKWAEQYPDITELYEVATSFEGRPIIQMTITNKNTGKHTDKPAAYFEGGRHGGEVTSSEAVLWLTKHLLENYGKDPEITALIDTKTIYVRPQNNPDGSTMYLYTEQRNRSTVRPYDVDKDGLMDEDPEEDLNGDGIIHNMRKKAVTEEEKEKANYTLDPRDPSGRLMKRVFEGQGEWLMYTEGIDNDGDGKFNEDGIGGLDLHRNYPENWRPDSGGDMTGRGYTQWGAGEYPLSEIETRSTVLWLLSHPNISVVNSLDTRVPMHLRPPSTSSSEESMFPSDLELYKKFDQMGIDITGYPWAGDVYETYSTRYKTNRLTGDPLKPSPLFGHGPDFGYFYYGAMWYGDELWNNGAMKDYDGDGVYDDYDALMWDDEENSSNGFRKWEKFEHPQLGEVEIGGFHPKFFSQNGPPWQLERWIKKQSLFNLAMAKLLPQVEIIEVEVVAIASDEYEISIEWTNSGGLPVALEQAKRVKIVQEDRLILEFDKELLKGFENAKVQITQPELFDKTIYSGYTDVREVKKESFRVKLNQKEPVKAKLKLLSTRGGYLEREITIGK</sequence>
<reference evidence="11" key="1">
    <citation type="submission" date="2022-03" db="EMBL/GenBank/DDBJ databases">
        <title>De novo assembled genomes of Belliella spp. (Cyclobacteriaceae) strains.</title>
        <authorList>
            <person name="Szabo A."/>
            <person name="Korponai K."/>
            <person name="Felfoldi T."/>
        </authorList>
    </citation>
    <scope>NUCLEOTIDE SEQUENCE</scope>
    <source>
        <strain evidence="11">DSM 107340</strain>
    </source>
</reference>
<dbReference type="SUPFAM" id="SSF53187">
    <property type="entry name" value="Zn-dependent exopeptidases"/>
    <property type="match status" value="1"/>
</dbReference>
<evidence type="ECO:0000256" key="7">
    <source>
        <dbReference type="PROSITE-ProRule" id="PRU01379"/>
    </source>
</evidence>
<evidence type="ECO:0000256" key="8">
    <source>
        <dbReference type="SAM" id="MobiDB-lite"/>
    </source>
</evidence>
<dbReference type="PANTHER" id="PTHR11705">
    <property type="entry name" value="PROTEASE FAMILY M14 CARBOXYPEPTIDASE A,B"/>
    <property type="match status" value="1"/>
</dbReference>
<keyword evidence="9" id="KW-0732">Signal</keyword>
<dbReference type="PANTHER" id="PTHR11705:SF143">
    <property type="entry name" value="SLL0236 PROTEIN"/>
    <property type="match status" value="1"/>
</dbReference>
<keyword evidence="6" id="KW-0482">Metalloprotease</keyword>
<evidence type="ECO:0000313" key="12">
    <source>
        <dbReference type="Proteomes" id="UP001165488"/>
    </source>
</evidence>
<evidence type="ECO:0000256" key="9">
    <source>
        <dbReference type="SAM" id="SignalP"/>
    </source>
</evidence>
<feature type="region of interest" description="Disordered" evidence="8">
    <location>
        <begin position="201"/>
        <end position="220"/>
    </location>
</feature>
<organism evidence="11 12">
    <name type="scientific">Belliella calami</name>
    <dbReference type="NCBI Taxonomy" id="2923436"/>
    <lineage>
        <taxon>Bacteria</taxon>
        <taxon>Pseudomonadati</taxon>
        <taxon>Bacteroidota</taxon>
        <taxon>Cytophagia</taxon>
        <taxon>Cytophagales</taxon>
        <taxon>Cyclobacteriaceae</taxon>
        <taxon>Belliella</taxon>
    </lineage>
</organism>
<keyword evidence="3" id="KW-0645">Protease</keyword>
<evidence type="ECO:0000313" key="11">
    <source>
        <dbReference type="EMBL" id="MCH7397157.1"/>
    </source>
</evidence>
<dbReference type="CDD" id="cd06905">
    <property type="entry name" value="M14-like"/>
    <property type="match status" value="1"/>
</dbReference>
<proteinExistence type="inferred from homology"/>
<evidence type="ECO:0000256" key="1">
    <source>
        <dbReference type="ARBA" id="ARBA00001947"/>
    </source>
</evidence>
<feature type="domain" description="Peptidase M14" evidence="10">
    <location>
        <begin position="75"/>
        <end position="518"/>
    </location>
</feature>
<dbReference type="PRINTS" id="PR00765">
    <property type="entry name" value="CRBOXYPTASEA"/>
</dbReference>